<evidence type="ECO:0000256" key="8">
    <source>
        <dbReference type="ARBA" id="ARBA00022801"/>
    </source>
</evidence>
<comment type="similarity">
    <text evidence="4 10">Belongs to the uracil-DNA glycosylase (UDG) superfamily. UNG family.</text>
</comment>
<dbReference type="NCBIfam" id="NF003588">
    <property type="entry name" value="PRK05254.1-1"/>
    <property type="match status" value="1"/>
</dbReference>
<keyword evidence="9 10" id="KW-0234">DNA repair</keyword>
<evidence type="ECO:0000313" key="14">
    <source>
        <dbReference type="Proteomes" id="UP000002007"/>
    </source>
</evidence>
<evidence type="ECO:0000256" key="1">
    <source>
        <dbReference type="ARBA" id="ARBA00001400"/>
    </source>
</evidence>
<keyword evidence="8 10" id="KW-0378">Hydrolase</keyword>
<dbReference type="GO" id="GO:0005737">
    <property type="term" value="C:cytoplasm"/>
    <property type="evidence" value="ECO:0007669"/>
    <property type="project" value="UniProtKB-SubCell"/>
</dbReference>
<dbReference type="KEGG" id="rsa:RSal33209_0475"/>
<sequence length="284" mass="30674">MNLAMKSPSSNSALMVVTLPLRDRAGNNESGTMNFVPLNLSNREALKILASDPLSSLSPDWAIALAPVEAQLKAMGEFLRSELETAQKNDGGPGFLPAPKNVLRAFEQSLAEVKVLVVGQDPYPTFGHPIGLSFAVERDVRPIPRSLSNIYKELREDLGIAPAEHGDLSSWAGQGLLLLNRVLSVRPGTPASHRKKGWEEITEEAIKAIVARRTADGSHQPLVALLWGNDARNLTPLLEGAPTVASSHPSPLSASRGFFGSRPFSRVNELLAKQGSTPIDWQVR</sequence>
<feature type="active site" description="Proton acceptor" evidence="10 11">
    <location>
        <position position="121"/>
    </location>
</feature>
<evidence type="ECO:0000256" key="9">
    <source>
        <dbReference type="ARBA" id="ARBA00023204"/>
    </source>
</evidence>
<comment type="subcellular location">
    <subcellularLocation>
        <location evidence="3 10">Cytoplasm</location>
    </subcellularLocation>
</comment>
<dbReference type="InterPro" id="IPR005122">
    <property type="entry name" value="Uracil-DNA_glycosylase-like"/>
</dbReference>
<dbReference type="NCBIfam" id="NF003592">
    <property type="entry name" value="PRK05254.1-5"/>
    <property type="match status" value="1"/>
</dbReference>
<dbReference type="InterPro" id="IPR018085">
    <property type="entry name" value="Ura-DNA_Glyclase_AS"/>
</dbReference>
<name>A9WM93_RENSM</name>
<evidence type="ECO:0000313" key="13">
    <source>
        <dbReference type="EMBL" id="ABY22225.1"/>
    </source>
</evidence>
<evidence type="ECO:0000256" key="6">
    <source>
        <dbReference type="ARBA" id="ARBA00022490"/>
    </source>
</evidence>
<dbReference type="CDD" id="cd10027">
    <property type="entry name" value="UDG-F1-like"/>
    <property type="match status" value="1"/>
</dbReference>
<keyword evidence="6 10" id="KW-0963">Cytoplasm</keyword>
<dbReference type="PANTHER" id="PTHR11264:SF0">
    <property type="entry name" value="URACIL-DNA GLYCOSYLASE"/>
    <property type="match status" value="1"/>
</dbReference>
<organism evidence="13 14">
    <name type="scientific">Renibacterium salmoninarum (strain ATCC 33209 / DSM 20767 / JCM 11484 / NBRC 15589 / NCIMB 2235)</name>
    <dbReference type="NCBI Taxonomy" id="288705"/>
    <lineage>
        <taxon>Bacteria</taxon>
        <taxon>Bacillati</taxon>
        <taxon>Actinomycetota</taxon>
        <taxon>Actinomycetes</taxon>
        <taxon>Micrococcales</taxon>
        <taxon>Micrococcaceae</taxon>
        <taxon>Renibacterium</taxon>
    </lineage>
</organism>
<keyword evidence="7 10" id="KW-0227">DNA damage</keyword>
<dbReference type="SMART" id="SM00987">
    <property type="entry name" value="UreE_C"/>
    <property type="match status" value="1"/>
</dbReference>
<dbReference type="InterPro" id="IPR002043">
    <property type="entry name" value="UDG_fam1"/>
</dbReference>
<evidence type="ECO:0000256" key="11">
    <source>
        <dbReference type="PROSITE-ProRule" id="PRU10072"/>
    </source>
</evidence>
<keyword evidence="14" id="KW-1185">Reference proteome</keyword>
<dbReference type="eggNOG" id="COG0692">
    <property type="taxonomic scope" value="Bacteria"/>
</dbReference>
<evidence type="ECO:0000256" key="10">
    <source>
        <dbReference type="HAMAP-Rule" id="MF_00148"/>
    </source>
</evidence>
<proteinExistence type="inferred from homology"/>
<dbReference type="Gene3D" id="3.40.470.10">
    <property type="entry name" value="Uracil-DNA glycosylase-like domain"/>
    <property type="match status" value="1"/>
</dbReference>
<dbReference type="SUPFAM" id="SSF52141">
    <property type="entry name" value="Uracil-DNA glycosylase-like"/>
    <property type="match status" value="1"/>
</dbReference>
<dbReference type="AlphaFoldDB" id="A9WM93"/>
<dbReference type="HAMAP" id="MF_00148">
    <property type="entry name" value="UDG"/>
    <property type="match status" value="1"/>
</dbReference>
<dbReference type="GO" id="GO:0097510">
    <property type="term" value="P:base-excision repair, AP site formation via deaminated base removal"/>
    <property type="evidence" value="ECO:0007669"/>
    <property type="project" value="TreeGrafter"/>
</dbReference>
<dbReference type="EMBL" id="CP000910">
    <property type="protein sequence ID" value="ABY22225.1"/>
    <property type="molecule type" value="Genomic_DNA"/>
</dbReference>
<evidence type="ECO:0000256" key="2">
    <source>
        <dbReference type="ARBA" id="ARBA00002631"/>
    </source>
</evidence>
<comment type="catalytic activity">
    <reaction evidence="1 10">
        <text>Hydrolyzes single-stranded DNA or mismatched double-stranded DNA and polynucleotides, releasing free uracil.</text>
        <dbReference type="EC" id="3.2.2.27"/>
    </reaction>
</comment>
<dbReference type="SMR" id="A9WM93"/>
<evidence type="ECO:0000256" key="5">
    <source>
        <dbReference type="ARBA" id="ARBA00012030"/>
    </source>
</evidence>
<evidence type="ECO:0000256" key="4">
    <source>
        <dbReference type="ARBA" id="ARBA00008184"/>
    </source>
</evidence>
<dbReference type="Proteomes" id="UP000002007">
    <property type="component" value="Chromosome"/>
</dbReference>
<evidence type="ECO:0000256" key="3">
    <source>
        <dbReference type="ARBA" id="ARBA00004496"/>
    </source>
</evidence>
<accession>A9WM93</accession>
<evidence type="ECO:0000259" key="12">
    <source>
        <dbReference type="SMART" id="SM00986"/>
    </source>
</evidence>
<dbReference type="EC" id="3.2.2.27" evidence="5 10"/>
<dbReference type="PROSITE" id="PS00130">
    <property type="entry name" value="U_DNA_GLYCOSYLASE"/>
    <property type="match status" value="1"/>
</dbReference>
<evidence type="ECO:0000256" key="7">
    <source>
        <dbReference type="ARBA" id="ARBA00022763"/>
    </source>
</evidence>
<keyword evidence="13" id="KW-0326">Glycosidase</keyword>
<reference evidence="14" key="1">
    <citation type="journal article" date="2008" name="J. Bacteriol.">
        <title>Genome sequence of the fish pathogen Renibacterium salmoninarum suggests reductive evolution away from an environmental Arthrobacter ancestor.</title>
        <authorList>
            <person name="Wiens G.D."/>
            <person name="Rockey D.D."/>
            <person name="Wu Z."/>
            <person name="Chang J."/>
            <person name="Levy R."/>
            <person name="Crane S."/>
            <person name="Chen D.S."/>
            <person name="Capri G.R."/>
            <person name="Burnett J.R."/>
            <person name="Sudheesh P.S."/>
            <person name="Schipma M.J."/>
            <person name="Burd H."/>
            <person name="Bhattacharyya A."/>
            <person name="Rhodes L.D."/>
            <person name="Kaul R."/>
            <person name="Strom M.S."/>
        </authorList>
    </citation>
    <scope>NUCLEOTIDE SEQUENCE [LARGE SCALE GENOMIC DNA]</scope>
    <source>
        <strain evidence="14">ATCC 33209 / DSM 20767 / JCM 11484 / NBRC 15589 / NCIMB 2235</strain>
    </source>
</reference>
<dbReference type="Pfam" id="PF03167">
    <property type="entry name" value="UDG"/>
    <property type="match status" value="1"/>
</dbReference>
<protein>
    <recommendedName>
        <fullName evidence="5 10">Uracil-DNA glycosylase</fullName>
        <shortName evidence="10">UDG</shortName>
        <ecNumber evidence="5 10">3.2.2.27</ecNumber>
    </recommendedName>
</protein>
<dbReference type="SMART" id="SM00986">
    <property type="entry name" value="UDG"/>
    <property type="match status" value="1"/>
</dbReference>
<dbReference type="HOGENOM" id="CLU_032162_3_1_11"/>
<dbReference type="GO" id="GO:0004844">
    <property type="term" value="F:uracil DNA N-glycosylase activity"/>
    <property type="evidence" value="ECO:0007669"/>
    <property type="project" value="UniProtKB-UniRule"/>
</dbReference>
<dbReference type="FunFam" id="3.40.470.10:FF:000006">
    <property type="entry name" value="Uracil-DNA glycosylase"/>
    <property type="match status" value="1"/>
</dbReference>
<dbReference type="InterPro" id="IPR036895">
    <property type="entry name" value="Uracil-DNA_glycosylase-like_sf"/>
</dbReference>
<gene>
    <name evidence="10" type="primary">ung</name>
    <name evidence="13" type="ordered locus">RSal33209_0475</name>
</gene>
<feature type="domain" description="Uracil-DNA glycosylase-like" evidence="12">
    <location>
        <begin position="106"/>
        <end position="271"/>
    </location>
</feature>
<dbReference type="PANTHER" id="PTHR11264">
    <property type="entry name" value="URACIL-DNA GLYCOSYLASE"/>
    <property type="match status" value="1"/>
</dbReference>
<dbReference type="STRING" id="288705.RSal33209_0475"/>
<comment type="function">
    <text evidence="2 10">Excises uracil residues from the DNA which can arise as a result of misincorporation of dUMP residues by DNA polymerase or due to deamination of cytosine.</text>
</comment>